<sequence>MTNRILTVMTTADDGRHGIVADSVITESAPSVSRRTEDTLTTSVGTKSTHHEKNVQKAAAVTEENNSKSLTDEHVSADGDSHDSKKSEDPNALNTDREMVLDEEMAAGTGKDDEEDSSETLIPADHPAKTLPPIDLLLLVDSSGSIGISNFEKVILSTVCVCERRSSNGDFQ</sequence>
<dbReference type="InterPro" id="IPR036465">
    <property type="entry name" value="vWFA_dom_sf"/>
</dbReference>
<dbReference type="WBParaSite" id="ASIM_0000350301-mRNA-1">
    <property type="protein sequence ID" value="ASIM_0000350301-mRNA-1"/>
    <property type="gene ID" value="ASIM_0000350301"/>
</dbReference>
<protein>
    <submittedName>
        <fullName evidence="4">VWFA domain-containing protein</fullName>
    </submittedName>
</protein>
<reference evidence="4" key="1">
    <citation type="submission" date="2017-02" db="UniProtKB">
        <authorList>
            <consortium name="WormBaseParasite"/>
        </authorList>
    </citation>
    <scope>IDENTIFICATION</scope>
</reference>
<dbReference type="SUPFAM" id="SSF53300">
    <property type="entry name" value="vWA-like"/>
    <property type="match status" value="1"/>
</dbReference>
<evidence type="ECO:0000313" key="2">
    <source>
        <dbReference type="EMBL" id="VDK21567.1"/>
    </source>
</evidence>
<feature type="region of interest" description="Disordered" evidence="1">
    <location>
        <begin position="28"/>
        <end position="119"/>
    </location>
</feature>
<evidence type="ECO:0000313" key="4">
    <source>
        <dbReference type="WBParaSite" id="ASIM_0000350301-mRNA-1"/>
    </source>
</evidence>
<organism evidence="4">
    <name type="scientific">Anisakis simplex</name>
    <name type="common">Herring worm</name>
    <dbReference type="NCBI Taxonomy" id="6269"/>
    <lineage>
        <taxon>Eukaryota</taxon>
        <taxon>Metazoa</taxon>
        <taxon>Ecdysozoa</taxon>
        <taxon>Nematoda</taxon>
        <taxon>Chromadorea</taxon>
        <taxon>Rhabditida</taxon>
        <taxon>Spirurina</taxon>
        <taxon>Ascaridomorpha</taxon>
        <taxon>Ascaridoidea</taxon>
        <taxon>Anisakidae</taxon>
        <taxon>Anisakis</taxon>
        <taxon>Anisakis simplex complex</taxon>
    </lineage>
</organism>
<evidence type="ECO:0000313" key="3">
    <source>
        <dbReference type="Proteomes" id="UP000267096"/>
    </source>
</evidence>
<feature type="compositionally biased region" description="Basic and acidic residues" evidence="1">
    <location>
        <begin position="70"/>
        <end position="100"/>
    </location>
</feature>
<dbReference type="EMBL" id="UYRR01005106">
    <property type="protein sequence ID" value="VDK21567.1"/>
    <property type="molecule type" value="Genomic_DNA"/>
</dbReference>
<name>A0A0M3J7F7_ANISI</name>
<dbReference type="AlphaFoldDB" id="A0A0M3J7F7"/>
<proteinExistence type="predicted"/>
<evidence type="ECO:0000256" key="1">
    <source>
        <dbReference type="SAM" id="MobiDB-lite"/>
    </source>
</evidence>
<reference evidence="2 3" key="2">
    <citation type="submission" date="2018-11" db="EMBL/GenBank/DDBJ databases">
        <authorList>
            <consortium name="Pathogen Informatics"/>
        </authorList>
    </citation>
    <scope>NUCLEOTIDE SEQUENCE [LARGE SCALE GENOMIC DNA]</scope>
</reference>
<gene>
    <name evidence="2" type="ORF">ASIM_LOCUS3342</name>
</gene>
<feature type="compositionally biased region" description="Polar residues" evidence="1">
    <location>
        <begin position="28"/>
        <end position="47"/>
    </location>
</feature>
<dbReference type="Proteomes" id="UP000267096">
    <property type="component" value="Unassembled WGS sequence"/>
</dbReference>
<accession>A0A0M3J7F7</accession>
<keyword evidence="3" id="KW-1185">Reference proteome</keyword>